<keyword evidence="2" id="KW-1185">Reference proteome</keyword>
<protein>
    <submittedName>
        <fullName evidence="1">Uncharacterized protein</fullName>
    </submittedName>
</protein>
<accession>A0A1I0AGT3</accession>
<dbReference type="RefSeq" id="WP_090732510.1">
    <property type="nucleotide sequence ID" value="NZ_FOHO01000002.1"/>
</dbReference>
<evidence type="ECO:0000313" key="1">
    <source>
        <dbReference type="EMBL" id="SES93034.1"/>
    </source>
</evidence>
<dbReference type="EMBL" id="FOHO01000002">
    <property type="protein sequence ID" value="SES93034.1"/>
    <property type="molecule type" value="Genomic_DNA"/>
</dbReference>
<dbReference type="Proteomes" id="UP000199180">
    <property type="component" value="Unassembled WGS sequence"/>
</dbReference>
<proteinExistence type="predicted"/>
<gene>
    <name evidence="1" type="ORF">SAMN04489858_102223</name>
</gene>
<organism evidence="1 2">
    <name type="scientific">Paracoccus homiensis</name>
    <dbReference type="NCBI Taxonomy" id="364199"/>
    <lineage>
        <taxon>Bacteria</taxon>
        <taxon>Pseudomonadati</taxon>
        <taxon>Pseudomonadota</taxon>
        <taxon>Alphaproteobacteria</taxon>
        <taxon>Rhodobacterales</taxon>
        <taxon>Paracoccaceae</taxon>
        <taxon>Paracoccus</taxon>
    </lineage>
</organism>
<dbReference type="AlphaFoldDB" id="A0A1I0AGT3"/>
<sequence>MTDFVAELQLLANDAAELAQCNRRLPPEQRAAWGKALLEDSLDLHRQAQRGDWHAPRLRRD</sequence>
<dbReference type="STRING" id="364199.SAMN04489858_102223"/>
<reference evidence="1 2" key="1">
    <citation type="submission" date="2016-10" db="EMBL/GenBank/DDBJ databases">
        <authorList>
            <person name="de Groot N.N."/>
        </authorList>
    </citation>
    <scope>NUCLEOTIDE SEQUENCE [LARGE SCALE GENOMIC DNA]</scope>
    <source>
        <strain evidence="1 2">DSM 17862</strain>
    </source>
</reference>
<evidence type="ECO:0000313" key="2">
    <source>
        <dbReference type="Proteomes" id="UP000199180"/>
    </source>
</evidence>
<name>A0A1I0AGT3_9RHOB</name>